<comment type="subcellular location">
    <subcellularLocation>
        <location evidence="2">Membrane</location>
        <topology evidence="2">Single-pass membrane protein</topology>
    </subcellularLocation>
</comment>
<dbReference type="InterPro" id="IPR001128">
    <property type="entry name" value="Cyt_P450"/>
</dbReference>
<dbReference type="PANTHER" id="PTHR24282">
    <property type="entry name" value="CYTOCHROME P450 FAMILY MEMBER"/>
    <property type="match status" value="1"/>
</dbReference>
<evidence type="ECO:0000256" key="1">
    <source>
        <dbReference type="ARBA" id="ARBA00001971"/>
    </source>
</evidence>
<name>A0A8K0H4I5_9ROSA</name>
<accession>A0A8K0H4I5</accession>
<evidence type="ECO:0000313" key="12">
    <source>
        <dbReference type="EMBL" id="KAF3445617.1"/>
    </source>
</evidence>
<keyword evidence="9" id="KW-0408">Iron</keyword>
<dbReference type="InterPro" id="IPR050665">
    <property type="entry name" value="Cytochrome_P450_Monooxygen"/>
</dbReference>
<evidence type="ECO:0000256" key="3">
    <source>
        <dbReference type="ARBA" id="ARBA00010617"/>
    </source>
</evidence>
<dbReference type="PRINTS" id="PR00464">
    <property type="entry name" value="EP450II"/>
</dbReference>
<dbReference type="AlphaFoldDB" id="A0A8K0H4I5"/>
<protein>
    <recommendedName>
        <fullName evidence="14">Cytochrome P450</fullName>
    </recommendedName>
</protein>
<evidence type="ECO:0000256" key="5">
    <source>
        <dbReference type="ARBA" id="ARBA00022692"/>
    </source>
</evidence>
<organism evidence="12 13">
    <name type="scientific">Rhamnella rubrinervis</name>
    <dbReference type="NCBI Taxonomy" id="2594499"/>
    <lineage>
        <taxon>Eukaryota</taxon>
        <taxon>Viridiplantae</taxon>
        <taxon>Streptophyta</taxon>
        <taxon>Embryophyta</taxon>
        <taxon>Tracheophyta</taxon>
        <taxon>Spermatophyta</taxon>
        <taxon>Magnoliopsida</taxon>
        <taxon>eudicotyledons</taxon>
        <taxon>Gunneridae</taxon>
        <taxon>Pentapetalae</taxon>
        <taxon>rosids</taxon>
        <taxon>fabids</taxon>
        <taxon>Rosales</taxon>
        <taxon>Rhamnaceae</taxon>
        <taxon>rhamnoid group</taxon>
        <taxon>Rhamneae</taxon>
        <taxon>Rhamnella</taxon>
    </lineage>
</organism>
<evidence type="ECO:0000256" key="11">
    <source>
        <dbReference type="ARBA" id="ARBA00023136"/>
    </source>
</evidence>
<dbReference type="InterPro" id="IPR002402">
    <property type="entry name" value="Cyt_P450_E_grp-II"/>
</dbReference>
<keyword evidence="11" id="KW-0472">Membrane</keyword>
<dbReference type="EMBL" id="VOIH02000005">
    <property type="protein sequence ID" value="KAF3445617.1"/>
    <property type="molecule type" value="Genomic_DNA"/>
</dbReference>
<evidence type="ECO:0000313" key="13">
    <source>
        <dbReference type="Proteomes" id="UP000796880"/>
    </source>
</evidence>
<dbReference type="GO" id="GO:0016705">
    <property type="term" value="F:oxidoreductase activity, acting on paired donors, with incorporation or reduction of molecular oxygen"/>
    <property type="evidence" value="ECO:0007669"/>
    <property type="project" value="InterPro"/>
</dbReference>
<comment type="similarity">
    <text evidence="3">Belongs to the cytochrome P450 family.</text>
</comment>
<comment type="caution">
    <text evidence="12">The sequence shown here is derived from an EMBL/GenBank/DDBJ whole genome shotgun (WGS) entry which is preliminary data.</text>
</comment>
<dbReference type="Pfam" id="PF00067">
    <property type="entry name" value="p450"/>
    <property type="match status" value="1"/>
</dbReference>
<dbReference type="OrthoDB" id="1470350at2759"/>
<dbReference type="Proteomes" id="UP000796880">
    <property type="component" value="Unassembled WGS sequence"/>
</dbReference>
<evidence type="ECO:0000256" key="9">
    <source>
        <dbReference type="ARBA" id="ARBA00023004"/>
    </source>
</evidence>
<dbReference type="GO" id="GO:0005506">
    <property type="term" value="F:iron ion binding"/>
    <property type="evidence" value="ECO:0007669"/>
    <property type="project" value="InterPro"/>
</dbReference>
<reference evidence="12" key="1">
    <citation type="submission" date="2020-03" db="EMBL/GenBank/DDBJ databases">
        <title>A high-quality chromosome-level genome assembly of a woody plant with both climbing and erect habits, Rhamnella rubrinervis.</title>
        <authorList>
            <person name="Lu Z."/>
            <person name="Yang Y."/>
            <person name="Zhu X."/>
            <person name="Sun Y."/>
        </authorList>
    </citation>
    <scope>NUCLEOTIDE SEQUENCE</scope>
    <source>
        <strain evidence="12">BYM</strain>
        <tissue evidence="12">Leaf</tissue>
    </source>
</reference>
<keyword evidence="5" id="KW-0812">Transmembrane</keyword>
<evidence type="ECO:0000256" key="2">
    <source>
        <dbReference type="ARBA" id="ARBA00004167"/>
    </source>
</evidence>
<evidence type="ECO:0000256" key="4">
    <source>
        <dbReference type="ARBA" id="ARBA00022617"/>
    </source>
</evidence>
<evidence type="ECO:0000256" key="6">
    <source>
        <dbReference type="ARBA" id="ARBA00022723"/>
    </source>
</evidence>
<evidence type="ECO:0000256" key="8">
    <source>
        <dbReference type="ARBA" id="ARBA00023002"/>
    </source>
</evidence>
<dbReference type="PRINTS" id="PR00385">
    <property type="entry name" value="P450"/>
</dbReference>
<keyword evidence="7" id="KW-1133">Transmembrane helix</keyword>
<evidence type="ECO:0000256" key="7">
    <source>
        <dbReference type="ARBA" id="ARBA00022989"/>
    </source>
</evidence>
<dbReference type="GO" id="GO:0020037">
    <property type="term" value="F:heme binding"/>
    <property type="evidence" value="ECO:0007669"/>
    <property type="project" value="InterPro"/>
</dbReference>
<dbReference type="GO" id="GO:0016020">
    <property type="term" value="C:membrane"/>
    <property type="evidence" value="ECO:0007669"/>
    <property type="project" value="UniProtKB-SubCell"/>
</dbReference>
<evidence type="ECO:0008006" key="14">
    <source>
        <dbReference type="Google" id="ProtNLM"/>
    </source>
</evidence>
<gene>
    <name evidence="12" type="ORF">FNV43_RR10793</name>
</gene>
<dbReference type="Gene3D" id="1.10.630.10">
    <property type="entry name" value="Cytochrome P450"/>
    <property type="match status" value="1"/>
</dbReference>
<proteinExistence type="inferred from homology"/>
<dbReference type="GO" id="GO:0004497">
    <property type="term" value="F:monooxygenase activity"/>
    <property type="evidence" value="ECO:0007669"/>
    <property type="project" value="UniProtKB-KW"/>
</dbReference>
<evidence type="ECO:0000256" key="10">
    <source>
        <dbReference type="ARBA" id="ARBA00023033"/>
    </source>
</evidence>
<sequence>MPEIKTIHLNLHSSATAKPEADHIDHQWPSTIFPHLQLNMIYSALLESSDEEESVRGLSPFFIYSTGSIQVLCITDAEMVKEVGLCTSPNLGKPSYLSKDRGPLLGLGILSTSGSIWAHQRKIIAPELYLDKVKSMVNLMVDSTTSTVESWEVGIKSEGQIAGINVDEDLRRLSADIISRACFGSNFSQGRHIFSKLRTLQKLMTNQTIGVPGSRHMPTKINREIWRLEKEIQSMILEVVKRRVEASYEKDLLQIILEGAKNYGDHVDNNQSLDMTRDKIIVDNWKNIYFAFHETTAITASWSLMLLAANPEWQARARAQLAMVIQETLRLYPPAAFVIREALEEIKLKHIVIPKGVDIQIPISILHQIPSLWGSS</sequence>
<keyword evidence="4" id="KW-0349">Heme</keyword>
<dbReference type="SUPFAM" id="SSF48264">
    <property type="entry name" value="Cytochrome P450"/>
    <property type="match status" value="1"/>
</dbReference>
<keyword evidence="8" id="KW-0560">Oxidoreductase</keyword>
<dbReference type="PANTHER" id="PTHR24282:SF260">
    <property type="entry name" value="CYTOCHROME P450 714C2-LIKE"/>
    <property type="match status" value="1"/>
</dbReference>
<keyword evidence="6" id="KW-0479">Metal-binding</keyword>
<keyword evidence="10" id="KW-0503">Monooxygenase</keyword>
<keyword evidence="13" id="KW-1185">Reference proteome</keyword>
<dbReference type="InterPro" id="IPR036396">
    <property type="entry name" value="Cyt_P450_sf"/>
</dbReference>
<comment type="cofactor">
    <cofactor evidence="1">
        <name>heme</name>
        <dbReference type="ChEBI" id="CHEBI:30413"/>
    </cofactor>
</comment>